<dbReference type="AlphaFoldDB" id="A0A1B7MUQ8"/>
<dbReference type="InParanoid" id="A0A1B7MUQ8"/>
<keyword evidence="1 5" id="KW-0489">Methyltransferase</keyword>
<accession>A0A1B7MUQ8</accession>
<evidence type="ECO:0000256" key="1">
    <source>
        <dbReference type="ARBA" id="ARBA00022603"/>
    </source>
</evidence>
<evidence type="ECO:0000313" key="5">
    <source>
        <dbReference type="EMBL" id="OAX36326.1"/>
    </source>
</evidence>
<protein>
    <submittedName>
        <fullName evidence="5">S-adenosyl-L-methionine-dependent methyltransferase</fullName>
    </submittedName>
</protein>
<reference evidence="5 6" key="1">
    <citation type="submission" date="2016-06" db="EMBL/GenBank/DDBJ databases">
        <title>Comparative genomics of the ectomycorrhizal sister species Rhizopogon vinicolor and Rhizopogon vesiculosus (Basidiomycota: Boletales) reveals a divergence of the mating type B locus.</title>
        <authorList>
            <consortium name="DOE Joint Genome Institute"/>
            <person name="Mujic A.B."/>
            <person name="Kuo A."/>
            <person name="Tritt A."/>
            <person name="Lipzen A."/>
            <person name="Chen C."/>
            <person name="Johnson J."/>
            <person name="Sharma A."/>
            <person name="Barry K."/>
            <person name="Grigoriev I.V."/>
            <person name="Spatafora J.W."/>
        </authorList>
    </citation>
    <scope>NUCLEOTIDE SEQUENCE [LARGE SCALE GENOMIC DNA]</scope>
    <source>
        <strain evidence="5 6">AM-OR11-026</strain>
    </source>
</reference>
<gene>
    <name evidence="5" type="ORF">K503DRAFT_802125</name>
</gene>
<proteinExistence type="predicted"/>
<dbReference type="SUPFAM" id="SSF53335">
    <property type="entry name" value="S-adenosyl-L-methionine-dependent methyltransferases"/>
    <property type="match status" value="1"/>
</dbReference>
<dbReference type="InterPro" id="IPR001077">
    <property type="entry name" value="COMT_C"/>
</dbReference>
<evidence type="ECO:0000256" key="3">
    <source>
        <dbReference type="ARBA" id="ARBA00022691"/>
    </source>
</evidence>
<keyword evidence="2 5" id="KW-0808">Transferase</keyword>
<dbReference type="Proteomes" id="UP000092154">
    <property type="component" value="Unassembled WGS sequence"/>
</dbReference>
<dbReference type="PANTHER" id="PTHR43712:SF2">
    <property type="entry name" value="O-METHYLTRANSFERASE CICE"/>
    <property type="match status" value="1"/>
</dbReference>
<keyword evidence="3" id="KW-0949">S-adenosyl-L-methionine</keyword>
<dbReference type="STRING" id="1314800.A0A1B7MUQ8"/>
<dbReference type="GO" id="GO:0008171">
    <property type="term" value="F:O-methyltransferase activity"/>
    <property type="evidence" value="ECO:0007669"/>
    <property type="project" value="InterPro"/>
</dbReference>
<dbReference type="GO" id="GO:0032259">
    <property type="term" value="P:methylation"/>
    <property type="evidence" value="ECO:0007669"/>
    <property type="project" value="UniProtKB-KW"/>
</dbReference>
<dbReference type="Gene3D" id="3.40.50.150">
    <property type="entry name" value="Vaccinia Virus protein VP39"/>
    <property type="match status" value="1"/>
</dbReference>
<keyword evidence="6" id="KW-1185">Reference proteome</keyword>
<dbReference type="PANTHER" id="PTHR43712">
    <property type="entry name" value="PUTATIVE (AFU_ORTHOLOGUE AFUA_4G14580)-RELATED"/>
    <property type="match status" value="1"/>
</dbReference>
<feature type="domain" description="O-methyltransferase C-terminal" evidence="4">
    <location>
        <begin position="266"/>
        <end position="385"/>
    </location>
</feature>
<dbReference type="SUPFAM" id="SSF46785">
    <property type="entry name" value="Winged helix' DNA-binding domain"/>
    <property type="match status" value="1"/>
</dbReference>
<dbReference type="EMBL" id="KV448425">
    <property type="protein sequence ID" value="OAX36326.1"/>
    <property type="molecule type" value="Genomic_DNA"/>
</dbReference>
<dbReference type="InterPro" id="IPR029063">
    <property type="entry name" value="SAM-dependent_MTases_sf"/>
</dbReference>
<sequence>MSHHELDALQAALNTALNSLRIAMDRSKLSPLSQHAVDMHPLDSMDHVTPNDIYEARRAALACTTELKHLLQHPFEKTTETALSMYNFVAVQVFIYHGIVDHMGTAPSGISVDALQSELNLDSRKITTLLRYLSACGWVREIQNGVFALNRSSRFLLRGQRGRALMTHSNRMKIAEAVPRWFTHPEYKFSQSPSHTAFQLACNTTKPFFEWLKDNKDVLGPFVANVDVNLSSALRLGCTTYGPQAFGEYATPGILSDYPWETCMGSTIVDCGGGNGNLAISLANRFPGLRLIVQEREEMVVIAEANIKAHLNPNSADGTMVVEAHDFFTSQPHVGDNYTFMLRHVLHNWPEAQVVNILENLAAAAGPKSKILIIERVSGHFPVTHVQLENNAGNTADVTTPVSLVGEQTILNSSSLMPHALTLHLLCILNAHERTLDQWRDMIVQAGLVITGLYKLRAHVSILECRAIQT</sequence>
<evidence type="ECO:0000259" key="4">
    <source>
        <dbReference type="Pfam" id="PF00891"/>
    </source>
</evidence>
<evidence type="ECO:0000256" key="2">
    <source>
        <dbReference type="ARBA" id="ARBA00022679"/>
    </source>
</evidence>
<dbReference type="OrthoDB" id="2410195at2759"/>
<organism evidence="5 6">
    <name type="scientific">Rhizopogon vinicolor AM-OR11-026</name>
    <dbReference type="NCBI Taxonomy" id="1314800"/>
    <lineage>
        <taxon>Eukaryota</taxon>
        <taxon>Fungi</taxon>
        <taxon>Dikarya</taxon>
        <taxon>Basidiomycota</taxon>
        <taxon>Agaricomycotina</taxon>
        <taxon>Agaricomycetes</taxon>
        <taxon>Agaricomycetidae</taxon>
        <taxon>Boletales</taxon>
        <taxon>Suillineae</taxon>
        <taxon>Rhizopogonaceae</taxon>
        <taxon>Rhizopogon</taxon>
    </lineage>
</organism>
<name>A0A1B7MUQ8_9AGAM</name>
<dbReference type="Gene3D" id="1.10.10.10">
    <property type="entry name" value="Winged helix-like DNA-binding domain superfamily/Winged helix DNA-binding domain"/>
    <property type="match status" value="1"/>
</dbReference>
<dbReference type="InterPro" id="IPR036388">
    <property type="entry name" value="WH-like_DNA-bd_sf"/>
</dbReference>
<dbReference type="PROSITE" id="PS51683">
    <property type="entry name" value="SAM_OMT_II"/>
    <property type="match status" value="1"/>
</dbReference>
<dbReference type="InterPro" id="IPR016461">
    <property type="entry name" value="COMT-like"/>
</dbReference>
<dbReference type="InterPro" id="IPR036390">
    <property type="entry name" value="WH_DNA-bd_sf"/>
</dbReference>
<evidence type="ECO:0000313" key="6">
    <source>
        <dbReference type="Proteomes" id="UP000092154"/>
    </source>
</evidence>
<dbReference type="Pfam" id="PF00891">
    <property type="entry name" value="Methyltransf_2"/>
    <property type="match status" value="1"/>
</dbReference>